<comment type="caution">
    <text evidence="2">The sequence shown here is derived from an EMBL/GenBank/DDBJ whole genome shotgun (WGS) entry which is preliminary data.</text>
</comment>
<dbReference type="Proteomes" id="UP001183176">
    <property type="component" value="Unassembled WGS sequence"/>
</dbReference>
<dbReference type="Pfam" id="PF13649">
    <property type="entry name" value="Methyltransf_25"/>
    <property type="match status" value="1"/>
</dbReference>
<dbReference type="InterPro" id="IPR041698">
    <property type="entry name" value="Methyltransf_25"/>
</dbReference>
<protein>
    <submittedName>
        <fullName evidence="2">Methyltransferase domain-containing protein</fullName>
    </submittedName>
</protein>
<evidence type="ECO:0000259" key="1">
    <source>
        <dbReference type="Pfam" id="PF13649"/>
    </source>
</evidence>
<name>A0ABU2JFD5_9ACTN</name>
<dbReference type="CDD" id="cd02440">
    <property type="entry name" value="AdoMet_MTases"/>
    <property type="match status" value="1"/>
</dbReference>
<proteinExistence type="predicted"/>
<evidence type="ECO:0000313" key="3">
    <source>
        <dbReference type="Proteomes" id="UP001183176"/>
    </source>
</evidence>
<keyword evidence="2" id="KW-0489">Methyltransferase</keyword>
<organism evidence="2 3">
    <name type="scientific">Jatrophihabitans lederbergiae</name>
    <dbReference type="NCBI Taxonomy" id="3075547"/>
    <lineage>
        <taxon>Bacteria</taxon>
        <taxon>Bacillati</taxon>
        <taxon>Actinomycetota</taxon>
        <taxon>Actinomycetes</taxon>
        <taxon>Jatrophihabitantales</taxon>
        <taxon>Jatrophihabitantaceae</taxon>
        <taxon>Jatrophihabitans</taxon>
    </lineage>
</organism>
<dbReference type="GO" id="GO:0032259">
    <property type="term" value="P:methylation"/>
    <property type="evidence" value="ECO:0007669"/>
    <property type="project" value="UniProtKB-KW"/>
</dbReference>
<keyword evidence="2" id="KW-0808">Transferase</keyword>
<sequence>MPAPERSGDPADGREVAVGVRATYDAVAREYDRQLGDELDGKPLDRALLTGFVEMVGSGRIADVGCGPGQVTRFLADQRADVLGIDLSQGMITIARTRSPKLEFTVGSMLRLPVPDGTWAGIVALYSIIHLTEDERAIACREFARVLRPGGWLLVAFHVDSQQFTIGEVNRLTTWFGQQVEIDGYFIDPDQVVAQLQTAGFALTAKVERLPVPEVEYPSRRCYLLARRR</sequence>
<accession>A0ABU2JFD5</accession>
<dbReference type="PANTHER" id="PTHR42912">
    <property type="entry name" value="METHYLTRANSFERASE"/>
    <property type="match status" value="1"/>
</dbReference>
<evidence type="ECO:0000313" key="2">
    <source>
        <dbReference type="EMBL" id="MDT0263690.1"/>
    </source>
</evidence>
<keyword evidence="3" id="KW-1185">Reference proteome</keyword>
<gene>
    <name evidence="2" type="ORF">RM423_20150</name>
</gene>
<dbReference type="InterPro" id="IPR050508">
    <property type="entry name" value="Methyltransf_Superfamily"/>
</dbReference>
<dbReference type="PANTHER" id="PTHR42912:SF45">
    <property type="entry name" value="23S RRNA (GUANINE(745)-N(1))-METHYLTRANSFERASE"/>
    <property type="match status" value="1"/>
</dbReference>
<dbReference type="GO" id="GO:0008168">
    <property type="term" value="F:methyltransferase activity"/>
    <property type="evidence" value="ECO:0007669"/>
    <property type="project" value="UniProtKB-KW"/>
</dbReference>
<feature type="domain" description="Methyltransferase" evidence="1">
    <location>
        <begin position="61"/>
        <end position="151"/>
    </location>
</feature>
<dbReference type="SUPFAM" id="SSF53335">
    <property type="entry name" value="S-adenosyl-L-methionine-dependent methyltransferases"/>
    <property type="match status" value="1"/>
</dbReference>
<reference evidence="3" key="1">
    <citation type="submission" date="2023-07" db="EMBL/GenBank/DDBJ databases">
        <title>30 novel species of actinomycetes from the DSMZ collection.</title>
        <authorList>
            <person name="Nouioui I."/>
        </authorList>
    </citation>
    <scope>NUCLEOTIDE SEQUENCE [LARGE SCALE GENOMIC DNA]</scope>
    <source>
        <strain evidence="3">DSM 44399</strain>
    </source>
</reference>
<dbReference type="InterPro" id="IPR029063">
    <property type="entry name" value="SAM-dependent_MTases_sf"/>
</dbReference>
<dbReference type="Gene3D" id="3.40.50.150">
    <property type="entry name" value="Vaccinia Virus protein VP39"/>
    <property type="match status" value="1"/>
</dbReference>
<dbReference type="EMBL" id="JAVREH010000047">
    <property type="protein sequence ID" value="MDT0263690.1"/>
    <property type="molecule type" value="Genomic_DNA"/>
</dbReference>
<dbReference type="RefSeq" id="WP_311424836.1">
    <property type="nucleotide sequence ID" value="NZ_JAVREH010000047.1"/>
</dbReference>